<dbReference type="AlphaFoldDB" id="A0A375JCU3"/>
<sequence length="149" mass="16563">MRKLQDPHNAELRAVLDGLLVDNIDITIREVARRHPELKNASAFTRNPVRMGLIDEAIRRQCEVRTVAAGLHIQDATTIEDARKQDAQIKELQRQVKHLVAAHAGLIRSVQLAGGMSALERFWQEYKSIGDTVRALDAVSDGAVVLTLP</sequence>
<organism evidence="1 2">
    <name type="scientific">Cupriavidus taiwanensis</name>
    <dbReference type="NCBI Taxonomy" id="164546"/>
    <lineage>
        <taxon>Bacteria</taxon>
        <taxon>Pseudomonadati</taxon>
        <taxon>Pseudomonadota</taxon>
        <taxon>Betaproteobacteria</taxon>
        <taxon>Burkholderiales</taxon>
        <taxon>Burkholderiaceae</taxon>
        <taxon>Cupriavidus</taxon>
    </lineage>
</organism>
<accession>A0A375JCU3</accession>
<dbReference type="EMBL" id="OVTA01000116">
    <property type="protein sequence ID" value="SPS02927.1"/>
    <property type="molecule type" value="Genomic_DNA"/>
</dbReference>
<evidence type="ECO:0000313" key="2">
    <source>
        <dbReference type="Proteomes" id="UP000256805"/>
    </source>
</evidence>
<dbReference type="Proteomes" id="UP000256805">
    <property type="component" value="Unassembled WGS sequence"/>
</dbReference>
<gene>
    <name evidence="1" type="ORF">CBM2634_U50003</name>
</gene>
<evidence type="ECO:0000313" key="1">
    <source>
        <dbReference type="EMBL" id="SPS02927.1"/>
    </source>
</evidence>
<name>A0A375JCU3_9BURK</name>
<proteinExistence type="predicted"/>
<protein>
    <submittedName>
        <fullName evidence="1">Uncharacterized protein</fullName>
    </submittedName>
</protein>
<dbReference type="RefSeq" id="WP_116386522.1">
    <property type="nucleotide sequence ID" value="NZ_OVTA01000116.1"/>
</dbReference>
<reference evidence="1 2" key="1">
    <citation type="submission" date="2018-01" db="EMBL/GenBank/DDBJ databases">
        <authorList>
            <person name="Gaut B.S."/>
            <person name="Morton B.R."/>
            <person name="Clegg M.T."/>
            <person name="Duvall M.R."/>
        </authorList>
    </citation>
    <scope>NUCLEOTIDE SEQUENCE [LARGE SCALE GENOMIC DNA]</scope>
    <source>
        <strain evidence="1">Cupriavidus taiwanensis cmp 52</strain>
    </source>
</reference>